<feature type="region of interest" description="Disordered" evidence="1">
    <location>
        <begin position="70"/>
        <end position="99"/>
    </location>
</feature>
<evidence type="ECO:0000313" key="3">
    <source>
        <dbReference type="Proteomes" id="UP001499954"/>
    </source>
</evidence>
<dbReference type="Proteomes" id="UP001499954">
    <property type="component" value="Unassembled WGS sequence"/>
</dbReference>
<evidence type="ECO:0000313" key="2">
    <source>
        <dbReference type="EMBL" id="GAA1968006.1"/>
    </source>
</evidence>
<accession>A0ABN2REQ3</accession>
<proteinExistence type="predicted"/>
<organism evidence="2 3">
    <name type="scientific">Agromyces allii</name>
    <dbReference type="NCBI Taxonomy" id="393607"/>
    <lineage>
        <taxon>Bacteria</taxon>
        <taxon>Bacillati</taxon>
        <taxon>Actinomycetota</taxon>
        <taxon>Actinomycetes</taxon>
        <taxon>Micrococcales</taxon>
        <taxon>Microbacteriaceae</taxon>
        <taxon>Agromyces</taxon>
    </lineage>
</organism>
<comment type="caution">
    <text evidence="2">The sequence shown here is derived from an EMBL/GenBank/DDBJ whole genome shotgun (WGS) entry which is preliminary data.</text>
</comment>
<dbReference type="EMBL" id="BAAAMK010000013">
    <property type="protein sequence ID" value="GAA1968006.1"/>
    <property type="molecule type" value="Genomic_DNA"/>
</dbReference>
<name>A0ABN2REQ3_9MICO</name>
<keyword evidence="3" id="KW-1185">Reference proteome</keyword>
<gene>
    <name evidence="2" type="ORF">GCM10009717_38690</name>
</gene>
<evidence type="ECO:0000256" key="1">
    <source>
        <dbReference type="SAM" id="MobiDB-lite"/>
    </source>
</evidence>
<protein>
    <submittedName>
        <fullName evidence="2">Uncharacterized protein</fullName>
    </submittedName>
</protein>
<reference evidence="2 3" key="1">
    <citation type="journal article" date="2019" name="Int. J. Syst. Evol. Microbiol.">
        <title>The Global Catalogue of Microorganisms (GCM) 10K type strain sequencing project: providing services to taxonomists for standard genome sequencing and annotation.</title>
        <authorList>
            <consortium name="The Broad Institute Genomics Platform"/>
            <consortium name="The Broad Institute Genome Sequencing Center for Infectious Disease"/>
            <person name="Wu L."/>
            <person name="Ma J."/>
        </authorList>
    </citation>
    <scope>NUCLEOTIDE SEQUENCE [LARGE SCALE GENOMIC DNA]</scope>
    <source>
        <strain evidence="2 3">JCM 13584</strain>
    </source>
</reference>
<sequence>MSMSIEQTCSISCRHHNDTKGKVYLTKTTPIRLAALHHPNELSIRVEILKRSRRWPKMAREKVAIAAIVRESESASASGPECPENTKAPDLEDPGLLTV</sequence>